<dbReference type="AlphaFoldDB" id="A0A1G7FTL7"/>
<dbReference type="PANTHER" id="PTHR34218">
    <property type="entry name" value="PEPTIDASE S45 PENICILLIN AMIDASE"/>
    <property type="match status" value="1"/>
</dbReference>
<dbReference type="InterPro" id="IPR029055">
    <property type="entry name" value="Ntn_hydrolases_N"/>
</dbReference>
<dbReference type="Gene3D" id="1.10.439.10">
    <property type="entry name" value="Penicillin Amidohydrolase, domain 1"/>
    <property type="match status" value="1"/>
</dbReference>
<evidence type="ECO:0000313" key="7">
    <source>
        <dbReference type="EMBL" id="SDE79267.1"/>
    </source>
</evidence>
<keyword evidence="6" id="KW-1133">Transmembrane helix</keyword>
<keyword evidence="2" id="KW-0378">Hydrolase</keyword>
<comment type="similarity">
    <text evidence="1">Belongs to the peptidase S45 family.</text>
</comment>
<feature type="active site" description="Nucleophile" evidence="4">
    <location>
        <position position="267"/>
    </location>
</feature>
<protein>
    <submittedName>
        <fullName evidence="7">Penicillin amidase</fullName>
    </submittedName>
</protein>
<keyword evidence="3" id="KW-0865">Zymogen</keyword>
<keyword evidence="5" id="KW-0479">Metal-binding</keyword>
<proteinExistence type="inferred from homology"/>
<dbReference type="InterPro" id="IPR023343">
    <property type="entry name" value="Penicillin_amidase_dom1"/>
</dbReference>
<sequence length="830" mass="90419">MPLSMPSMPRIFSLLLKLVSTLVIITVLGIWLTYWLASRSLPDYDADHTVAGISAPVEIARDNANVPHIFGATDADVYYGLGFAHAQDRLFQMMLLRRTAQGKLSEVYGPRTFATDELMRRLGLYAAAESSVAAQTPETTAALEAYARGVNAWIEEVNKGSLGRGAPEFFLFPTEIAYWRPADSIAILKLVAVQLSDQIPNEVLRARTSLLISPERLADLMPDAPGQGSAVLPKYAALFPDVAPFTANSGTDYALAPFAKAGLAGASNVWAASPRRSASGATLLANDPHLGFSAPGAWYLARLELATGGVIGATVPGVPGIVSGRGEDFGWGITAAYLDDADLYVEKLNPDTSDEVLTPAGFKPLRTRPSIIQIKDAAPVTLTLQWSENGPILPQSAFDVGTITPPGHVMSVAWTALVSDDRSMSAVVALNHAHTMTQALAAGRDFAAPALNLALSDPDQVAMKVIGRAPLRDATHQSKGRIPTPGWIATNRWQGWRSYDDLPEFDAGPDEIIGNTNNKTIDAPFPDHLSYHWGDSQRIQRWQRLMQSREVHTRESFIEVQNDVVSPSARALLPLVGADLWFTGEAAPEGTVERQRQRALDLLAEWNGEMNEHLPEPLIYYAWMRALQDRLIRDEIGPLSHEFTHVEPLFIERVYRNIGGASVWCDVLQSAPVETCTDIARLALDDALLWIGEQYSTNLESLRWGDAHIAQHNHPVLGNVPFLKWVVNIRQSTSGGDNTLMRGVTSGEADDPFANVHGAAYRGVYDFADPDSSVFITATGQSGHPLSRHYDDLGELWRRGEYVPMSLDPDLARAAGVGVTHLTPADAQDQ</sequence>
<evidence type="ECO:0000256" key="6">
    <source>
        <dbReference type="SAM" id="Phobius"/>
    </source>
</evidence>
<dbReference type="CDD" id="cd03747">
    <property type="entry name" value="Ntn_PGA_like"/>
    <property type="match status" value="1"/>
</dbReference>
<accession>A0A1G7FTL7</accession>
<feature type="binding site" evidence="5">
    <location>
        <position position="339"/>
    </location>
    <ligand>
        <name>Ca(2+)</name>
        <dbReference type="ChEBI" id="CHEBI:29108"/>
    </ligand>
</feature>
<dbReference type="GO" id="GO:0046872">
    <property type="term" value="F:metal ion binding"/>
    <property type="evidence" value="ECO:0007669"/>
    <property type="project" value="UniProtKB-KW"/>
</dbReference>
<evidence type="ECO:0000256" key="1">
    <source>
        <dbReference type="ARBA" id="ARBA00006586"/>
    </source>
</evidence>
<dbReference type="OrthoDB" id="9760084at2"/>
<keyword evidence="5" id="KW-0106">Calcium</keyword>
<dbReference type="InterPro" id="IPR014395">
    <property type="entry name" value="Pen/GL7ACA/AHL_acylase"/>
</dbReference>
<evidence type="ECO:0000256" key="4">
    <source>
        <dbReference type="PIRSR" id="PIRSR001227-1"/>
    </source>
</evidence>
<dbReference type="InterPro" id="IPR043146">
    <property type="entry name" value="Penicillin_amidase_N_B-knob"/>
</dbReference>
<feature type="binding site" evidence="5">
    <location>
        <position position="202"/>
    </location>
    <ligand>
        <name>Ca(2+)</name>
        <dbReference type="ChEBI" id="CHEBI:29108"/>
    </ligand>
</feature>
<dbReference type="PIRSF" id="PIRSF001227">
    <property type="entry name" value="Pen_acylase"/>
    <property type="match status" value="1"/>
</dbReference>
<gene>
    <name evidence="7" type="ORF">SAMN04488117_101239</name>
</gene>
<evidence type="ECO:0000256" key="2">
    <source>
        <dbReference type="ARBA" id="ARBA00022801"/>
    </source>
</evidence>
<dbReference type="SUPFAM" id="SSF56235">
    <property type="entry name" value="N-terminal nucleophile aminohydrolases (Ntn hydrolases)"/>
    <property type="match status" value="1"/>
</dbReference>
<organism evidence="7 8">
    <name type="scientific">Celeribacter baekdonensis</name>
    <dbReference type="NCBI Taxonomy" id="875171"/>
    <lineage>
        <taxon>Bacteria</taxon>
        <taxon>Pseudomonadati</taxon>
        <taxon>Pseudomonadota</taxon>
        <taxon>Alphaproteobacteria</taxon>
        <taxon>Rhodobacterales</taxon>
        <taxon>Roseobacteraceae</taxon>
        <taxon>Celeribacter</taxon>
    </lineage>
</organism>
<dbReference type="InterPro" id="IPR043147">
    <property type="entry name" value="Penicillin_amidase_A-knob"/>
</dbReference>
<dbReference type="Pfam" id="PF01804">
    <property type="entry name" value="Penicil_amidase"/>
    <property type="match status" value="1"/>
</dbReference>
<feature type="transmembrane region" description="Helical" evidence="6">
    <location>
        <begin position="12"/>
        <end position="37"/>
    </location>
</feature>
<evidence type="ECO:0000313" key="8">
    <source>
        <dbReference type="Proteomes" id="UP000182284"/>
    </source>
</evidence>
<dbReference type="Gene3D" id="3.60.20.10">
    <property type="entry name" value="Glutamine Phosphoribosylpyrophosphate, subunit 1, domain 1"/>
    <property type="match status" value="1"/>
</dbReference>
<dbReference type="Gene3D" id="2.30.120.10">
    <property type="match status" value="1"/>
</dbReference>
<dbReference type="PANTHER" id="PTHR34218:SF4">
    <property type="entry name" value="ACYL-HOMOSERINE LACTONE ACYLASE QUIP"/>
    <property type="match status" value="1"/>
</dbReference>
<dbReference type="Gene3D" id="1.10.1400.10">
    <property type="match status" value="1"/>
</dbReference>
<dbReference type="InterPro" id="IPR002692">
    <property type="entry name" value="S45"/>
</dbReference>
<reference evidence="7 8" key="1">
    <citation type="submission" date="2016-10" db="EMBL/GenBank/DDBJ databases">
        <authorList>
            <person name="de Groot N.N."/>
        </authorList>
    </citation>
    <scope>NUCLEOTIDE SEQUENCE [LARGE SCALE GENOMIC DNA]</scope>
    <source>
        <strain evidence="7 8">DSM 27375</strain>
    </source>
</reference>
<feature type="binding site" evidence="5">
    <location>
        <position position="342"/>
    </location>
    <ligand>
        <name>Ca(2+)</name>
        <dbReference type="ChEBI" id="CHEBI:29108"/>
    </ligand>
</feature>
<dbReference type="GO" id="GO:0017000">
    <property type="term" value="P:antibiotic biosynthetic process"/>
    <property type="evidence" value="ECO:0007669"/>
    <property type="project" value="InterPro"/>
</dbReference>
<evidence type="ECO:0000256" key="5">
    <source>
        <dbReference type="PIRSR" id="PIRSR001227-2"/>
    </source>
</evidence>
<keyword evidence="6" id="KW-0812">Transmembrane</keyword>
<dbReference type="GO" id="GO:0016811">
    <property type="term" value="F:hydrolase activity, acting on carbon-nitrogen (but not peptide) bonds, in linear amides"/>
    <property type="evidence" value="ECO:0007669"/>
    <property type="project" value="InterPro"/>
</dbReference>
<name>A0A1G7FTL7_9RHOB</name>
<dbReference type="EMBL" id="FNBL01000001">
    <property type="protein sequence ID" value="SDE79267.1"/>
    <property type="molecule type" value="Genomic_DNA"/>
</dbReference>
<dbReference type="Proteomes" id="UP000182284">
    <property type="component" value="Unassembled WGS sequence"/>
</dbReference>
<keyword evidence="6" id="KW-0472">Membrane</keyword>
<evidence type="ECO:0000256" key="3">
    <source>
        <dbReference type="ARBA" id="ARBA00023145"/>
    </source>
</evidence>
<comment type="cofactor">
    <cofactor evidence="5">
        <name>Ca(2+)</name>
        <dbReference type="ChEBI" id="CHEBI:29108"/>
    </cofactor>
    <text evidence="5">Binds 1 Ca(2+) ion per dimer.</text>
</comment>